<dbReference type="FunFam" id="3.60.21.60:FF:000005">
    <property type="entry name" value="DNA polymerase alpha subunit B"/>
    <property type="match status" value="1"/>
</dbReference>
<evidence type="ECO:0000256" key="4">
    <source>
        <dbReference type="ARBA" id="ARBA00022705"/>
    </source>
</evidence>
<dbReference type="Gene3D" id="3.60.21.60">
    <property type="match status" value="1"/>
</dbReference>
<evidence type="ECO:0000313" key="9">
    <source>
        <dbReference type="EMBL" id="CDP25641.1"/>
    </source>
</evidence>
<organism evidence="9 10">
    <name type="scientific">Podospora anserina (strain S / ATCC MYA-4624 / DSM 980 / FGSC 10383)</name>
    <name type="common">Pleurage anserina</name>
    <dbReference type="NCBI Taxonomy" id="515849"/>
    <lineage>
        <taxon>Eukaryota</taxon>
        <taxon>Fungi</taxon>
        <taxon>Dikarya</taxon>
        <taxon>Ascomycota</taxon>
        <taxon>Pezizomycotina</taxon>
        <taxon>Sordariomycetes</taxon>
        <taxon>Sordariomycetidae</taxon>
        <taxon>Sordariales</taxon>
        <taxon>Podosporaceae</taxon>
        <taxon>Podospora</taxon>
        <taxon>Podospora anserina</taxon>
    </lineage>
</organism>
<protein>
    <recommendedName>
        <fullName evidence="3 6">DNA polymerase alpha subunit B</fullName>
    </recommendedName>
</protein>
<dbReference type="InterPro" id="IPR016722">
    <property type="entry name" value="DNA_pol_alpha_bsu"/>
</dbReference>
<dbReference type="GO" id="GO:0005658">
    <property type="term" value="C:alpha DNA polymerase:primase complex"/>
    <property type="evidence" value="ECO:0007669"/>
    <property type="project" value="TreeGrafter"/>
</dbReference>
<dbReference type="STRING" id="515849.A0A090CCU2"/>
<evidence type="ECO:0000313" key="10">
    <source>
        <dbReference type="Proteomes" id="UP000001197"/>
    </source>
</evidence>
<comment type="subcellular location">
    <subcellularLocation>
        <location evidence="1 6">Nucleus</location>
    </subcellularLocation>
</comment>
<dbReference type="PANTHER" id="PTHR23061:SF12">
    <property type="entry name" value="DNA POLYMERASE ALPHA SUBUNIT B"/>
    <property type="match status" value="1"/>
</dbReference>
<dbReference type="GO" id="GO:0003677">
    <property type="term" value="F:DNA binding"/>
    <property type="evidence" value="ECO:0007669"/>
    <property type="project" value="InterPro"/>
</dbReference>
<comment type="similarity">
    <text evidence="2 6">Belongs to the DNA polymerase alpha subunit B family.</text>
</comment>
<keyword evidence="5 6" id="KW-0539">Nucleus</keyword>
<dbReference type="InterPro" id="IPR054300">
    <property type="entry name" value="OB_DPOA2"/>
</dbReference>
<evidence type="ECO:0000256" key="6">
    <source>
        <dbReference type="PIRNR" id="PIRNR018300"/>
    </source>
</evidence>
<keyword evidence="4 6" id="KW-0235">DNA replication</keyword>
<dbReference type="PIRSF" id="PIRSF018300">
    <property type="entry name" value="DNA_pol_alph_2"/>
    <property type="match status" value="1"/>
</dbReference>
<accession>A0A090CCU2</accession>
<dbReference type="InParanoid" id="A0A090CCU2"/>
<dbReference type="Pfam" id="PF22062">
    <property type="entry name" value="OB_DPOA2"/>
    <property type="match status" value="1"/>
</dbReference>
<evidence type="ECO:0000256" key="1">
    <source>
        <dbReference type="ARBA" id="ARBA00004123"/>
    </source>
</evidence>
<dbReference type="InterPro" id="IPR007185">
    <property type="entry name" value="DNA_pol_a/d/e_bsu"/>
</dbReference>
<name>A0A090CCU2_PODAN</name>
<dbReference type="eggNOG" id="KOG1625">
    <property type="taxonomic scope" value="Eukaryota"/>
</dbReference>
<dbReference type="EMBL" id="FO904937">
    <property type="protein sequence ID" value="CDP25641.1"/>
    <property type="molecule type" value="Genomic_DNA"/>
</dbReference>
<evidence type="ECO:0000256" key="3">
    <source>
        <dbReference type="ARBA" id="ARBA00018596"/>
    </source>
</evidence>
<dbReference type="Pfam" id="PF04042">
    <property type="entry name" value="DNA_pol_E_B"/>
    <property type="match status" value="1"/>
</dbReference>
<keyword evidence="10" id="KW-1185">Reference proteome</keyword>
<dbReference type="FunCoup" id="A0A090CCU2">
    <property type="interactions" value="402"/>
</dbReference>
<sequence length="618" mass="67613">MSETEIVAELNEQFGSGNKELEADVVADLRSIMRLHQLSVEDLFFKWESYCIKMDIDAAQTALETLRHFKQDLHDTLERNSRSHVKIKTEKGISSTPRAPRVSGGDVFGMLDSLTTPGPGRASKVAPKRTPAVSRVKAEPASSPVKLADQLDATANAGETVEILNDQLPAPEPPIAPFSESRIKLTAASDQKKLAYKPLALKVSESSEILDDRIDDFVSLVMQHHKLEESAFGSAASQSTSEIVAVGRIASDSSEGKLNAASLLLETSRRMGGGLRVPLNVSRLRGYQFFPGQIVALKGVNSNGHEFTVHQILDLPLLPNAASTPDSLGAHIQRLRGGPDAMDSDSDPAPLNVIFASGPYTADDNLDFEPLKALCNEAADIYVDALVLTGPFIDMEHPLIASGDFDLPEEYLSSIDPDTATMSTVFKYLISPSLNRLASANPSITILLIPSVRDVLDKHVSWPQDAFPRKELGLPKAAKVIGNPMTLSMNEIVLGISSQDVLFELRHEELIGGRPQEPRLLERACRYLVEQRHYFPLFPPTDRKKLPKTGRGDGVGPGAVLDVGYLKLGEMVNVRPDVLVVPSSLPPFAKMMNRLLRVCWLSTRGIFPRGKERGRMQR</sequence>
<proteinExistence type="inferred from homology"/>
<reference evidence="10" key="2">
    <citation type="journal article" date="2014" name="Genetics">
        <title>Maintaining two mating types: Structure of the mating type locus and its role in heterokaryosis in Podospora anserina.</title>
        <authorList>
            <person name="Grognet P."/>
            <person name="Bidard F."/>
            <person name="Kuchly C."/>
            <person name="Tong L.C.H."/>
            <person name="Coppin E."/>
            <person name="Benkhali J.A."/>
            <person name="Couloux A."/>
            <person name="Wincker P."/>
            <person name="Debuchy R."/>
            <person name="Silar P."/>
        </authorList>
    </citation>
    <scope>GENOME REANNOTATION</scope>
    <source>
        <strain evidence="10">S / ATCC MYA-4624 / DSM 980 / FGSC 10383</strain>
    </source>
</reference>
<evidence type="ECO:0000256" key="5">
    <source>
        <dbReference type="ARBA" id="ARBA00023242"/>
    </source>
</evidence>
<dbReference type="PANTHER" id="PTHR23061">
    <property type="entry name" value="DNA POLYMERASE 2 ALPHA 70 KDA SUBUNIT"/>
    <property type="match status" value="1"/>
</dbReference>
<feature type="domain" description="DNA polymerase alpha subunit B OB" evidence="8">
    <location>
        <begin position="207"/>
        <end position="315"/>
    </location>
</feature>
<reference evidence="9 10" key="1">
    <citation type="journal article" date="2008" name="Genome Biol.">
        <title>The genome sequence of the model ascomycete fungus Podospora anserina.</title>
        <authorList>
            <person name="Espagne E."/>
            <person name="Lespinet O."/>
            <person name="Malagnac F."/>
            <person name="Da Silva C."/>
            <person name="Jaillon O."/>
            <person name="Porcel B.M."/>
            <person name="Couloux A."/>
            <person name="Aury J.-M."/>
            <person name="Segurens B."/>
            <person name="Poulain J."/>
            <person name="Anthouard V."/>
            <person name="Grossetete S."/>
            <person name="Khalili H."/>
            <person name="Coppin E."/>
            <person name="Dequard-Chablat M."/>
            <person name="Picard M."/>
            <person name="Contamine V."/>
            <person name="Arnaise S."/>
            <person name="Bourdais A."/>
            <person name="Berteaux-Lecellier V."/>
            <person name="Gautheret D."/>
            <person name="de Vries R.P."/>
            <person name="Battaglia E."/>
            <person name="Coutinho P.M."/>
            <person name="Danchin E.G.J."/>
            <person name="Henrissat B."/>
            <person name="El Khoury R."/>
            <person name="Sainsard-Chanet A."/>
            <person name="Boivin A."/>
            <person name="Pinan-Lucarre B."/>
            <person name="Sellem C.H."/>
            <person name="Debuchy R."/>
            <person name="Wincker P."/>
            <person name="Weissenbach J."/>
            <person name="Silar P."/>
        </authorList>
    </citation>
    <scope>NUCLEOTIDE SEQUENCE [LARGE SCALE GENOMIC DNA]</scope>
    <source>
        <strain evidence="10">S / ATCC MYA-4624 / DSM 980 / FGSC 10383</strain>
    </source>
</reference>
<dbReference type="GO" id="GO:0006270">
    <property type="term" value="P:DNA replication initiation"/>
    <property type="evidence" value="ECO:0007669"/>
    <property type="project" value="TreeGrafter"/>
</dbReference>
<evidence type="ECO:0000259" key="7">
    <source>
        <dbReference type="Pfam" id="PF04042"/>
    </source>
</evidence>
<comment type="function">
    <text evidence="6">Accessory subunit of the DNA polymerase alpha complex (also known as the alpha DNA polymerase-primase complex) which plays an essential role in the initiation of DNA synthesis.</text>
</comment>
<evidence type="ECO:0000259" key="8">
    <source>
        <dbReference type="Pfam" id="PF22062"/>
    </source>
</evidence>
<dbReference type="Proteomes" id="UP000001197">
    <property type="component" value="Chromosome 2"/>
</dbReference>
<feature type="domain" description="DNA polymerase alpha/delta/epsilon subunit B" evidence="7">
    <location>
        <begin position="353"/>
        <end position="590"/>
    </location>
</feature>
<dbReference type="AlphaFoldDB" id="A0A090CCU2"/>
<evidence type="ECO:0000256" key="2">
    <source>
        <dbReference type="ARBA" id="ARBA00007299"/>
    </source>
</evidence>